<dbReference type="Proteomes" id="UP000004754">
    <property type="component" value="Unassembled WGS sequence"/>
</dbReference>
<evidence type="ECO:0000259" key="7">
    <source>
        <dbReference type="SMART" id="SM00079"/>
    </source>
</evidence>
<comment type="caution">
    <text evidence="8">The sequence shown here is derived from an EMBL/GenBank/DDBJ whole genome shotgun (WGS) entry which is preliminary data.</text>
</comment>
<protein>
    <submittedName>
        <fullName evidence="8">ABC transporter, substrate-binding protein, family 3</fullName>
    </submittedName>
</protein>
<dbReference type="eggNOG" id="COG0834">
    <property type="taxonomic scope" value="Bacteria"/>
</dbReference>
<organism evidence="8 9">
    <name type="scientific">Pseudoramibacter alactolyticus ATCC 23263</name>
    <dbReference type="NCBI Taxonomy" id="887929"/>
    <lineage>
        <taxon>Bacteria</taxon>
        <taxon>Bacillati</taxon>
        <taxon>Bacillota</taxon>
        <taxon>Clostridia</taxon>
        <taxon>Eubacteriales</taxon>
        <taxon>Eubacteriaceae</taxon>
        <taxon>Pseudoramibacter</taxon>
    </lineage>
</organism>
<dbReference type="PROSITE" id="PS51257">
    <property type="entry name" value="PROKAR_LIPOPROTEIN"/>
    <property type="match status" value="1"/>
</dbReference>
<dbReference type="InterPro" id="IPR018313">
    <property type="entry name" value="SBP_3_CS"/>
</dbReference>
<dbReference type="RefSeq" id="WP_006599211.1">
    <property type="nucleotide sequence ID" value="NZ_GL622359.1"/>
</dbReference>
<dbReference type="GO" id="GO:0016020">
    <property type="term" value="C:membrane"/>
    <property type="evidence" value="ECO:0007669"/>
    <property type="project" value="InterPro"/>
</dbReference>
<evidence type="ECO:0000256" key="2">
    <source>
        <dbReference type="ARBA" id="ARBA00010333"/>
    </source>
</evidence>
<dbReference type="InterPro" id="IPR001320">
    <property type="entry name" value="Iontro_rcpt_C"/>
</dbReference>
<dbReference type="OrthoDB" id="9775197at2"/>
<dbReference type="SMART" id="SM00062">
    <property type="entry name" value="PBPb"/>
    <property type="match status" value="1"/>
</dbReference>
<comment type="subcellular location">
    <subcellularLocation>
        <location evidence="1">Cell envelope</location>
    </subcellularLocation>
</comment>
<feature type="domain" description="Ionotropic glutamate receptor C-terminal" evidence="7">
    <location>
        <begin position="40"/>
        <end position="263"/>
    </location>
</feature>
<accession>E6MIF4</accession>
<reference evidence="8 9" key="1">
    <citation type="submission" date="2010-12" db="EMBL/GenBank/DDBJ databases">
        <authorList>
            <person name="Muzny D."/>
            <person name="Qin X."/>
            <person name="Deng J."/>
            <person name="Jiang H."/>
            <person name="Liu Y."/>
            <person name="Qu J."/>
            <person name="Song X.-Z."/>
            <person name="Zhang L."/>
            <person name="Thornton R."/>
            <person name="Coyle M."/>
            <person name="Francisco L."/>
            <person name="Jackson L."/>
            <person name="Javaid M."/>
            <person name="Korchina V."/>
            <person name="Kovar C."/>
            <person name="Mata R."/>
            <person name="Mathew T."/>
            <person name="Ngo R."/>
            <person name="Nguyen L."/>
            <person name="Nguyen N."/>
            <person name="Okwuonu G."/>
            <person name="Ongeri F."/>
            <person name="Pham C."/>
            <person name="Simmons D."/>
            <person name="Wilczek-Boney K."/>
            <person name="Hale W."/>
            <person name="Jakkamsetti A."/>
            <person name="Pham P."/>
            <person name="Ruth R."/>
            <person name="San Lucas F."/>
            <person name="Warren J."/>
            <person name="Zhang J."/>
            <person name="Zhao Z."/>
            <person name="Zhou C."/>
            <person name="Zhu D."/>
            <person name="Lee S."/>
            <person name="Bess C."/>
            <person name="Blankenburg K."/>
            <person name="Forbes L."/>
            <person name="Fu Q."/>
            <person name="Gubbala S."/>
            <person name="Hirani K."/>
            <person name="Jayaseelan J.C."/>
            <person name="Lara F."/>
            <person name="Munidasa M."/>
            <person name="Palculict T."/>
            <person name="Patil S."/>
            <person name="Pu L.-L."/>
            <person name="Saada N."/>
            <person name="Tang L."/>
            <person name="Weissenberger G."/>
            <person name="Zhu Y."/>
            <person name="Hemphill L."/>
            <person name="Shang Y."/>
            <person name="Youmans B."/>
            <person name="Ayvaz T."/>
            <person name="Ross M."/>
            <person name="Santibanez J."/>
            <person name="Aqrawi P."/>
            <person name="Gross S."/>
            <person name="Joshi V."/>
            <person name="Fowler G."/>
            <person name="Nazareth L."/>
            <person name="Reid J."/>
            <person name="Worley K."/>
            <person name="Petrosino J."/>
            <person name="Highlander S."/>
            <person name="Gibbs R."/>
        </authorList>
    </citation>
    <scope>NUCLEOTIDE SEQUENCE [LARGE SCALE GENOMIC DNA]</scope>
    <source>
        <strain evidence="8 9">ATCC 23263</strain>
    </source>
</reference>
<dbReference type="EMBL" id="AEQN01000023">
    <property type="protein sequence ID" value="EFV01050.1"/>
    <property type="molecule type" value="Genomic_DNA"/>
</dbReference>
<evidence type="ECO:0000259" key="6">
    <source>
        <dbReference type="SMART" id="SM00062"/>
    </source>
</evidence>
<keyword evidence="9" id="KW-1185">Reference proteome</keyword>
<evidence type="ECO:0000313" key="9">
    <source>
        <dbReference type="Proteomes" id="UP000004754"/>
    </source>
</evidence>
<evidence type="ECO:0000256" key="5">
    <source>
        <dbReference type="SAM" id="SignalP"/>
    </source>
</evidence>
<dbReference type="PANTHER" id="PTHR35936:SF34">
    <property type="entry name" value="ABC TRANSPORTER EXTRACELLULAR-BINDING PROTEIN YCKB-RELATED"/>
    <property type="match status" value="1"/>
</dbReference>
<proteinExistence type="inferred from homology"/>
<sequence>MKKKWLAALMTAAIAVAALAGCGASNKQDSKAEVKNDSKTFVIGVDDTFPPMGFRNKKNQIVGFDIDMAREAAKRMNLKFKVQAINWDTKEMELKNDKIDAIWNGLSITDERKKAMDFTKPYLENDQVIVVKKDSGIKTKADLAGKTVGCQKGSSAEDALMDDAVGKKIKGGQATEFDENVSAFEDLNAGRIDAMVVDSVVARYYIAKHKSDFKVLGESLSPEQYGVAVKKGNTQMCDAIQRALDDMKKDGTAAKISKKWFGQDIIYNWTAK</sequence>
<dbReference type="GO" id="GO:0030313">
    <property type="term" value="C:cell envelope"/>
    <property type="evidence" value="ECO:0007669"/>
    <property type="project" value="UniProtKB-SubCell"/>
</dbReference>
<feature type="chain" id="PRO_5038519533" evidence="5">
    <location>
        <begin position="21"/>
        <end position="272"/>
    </location>
</feature>
<dbReference type="SUPFAM" id="SSF53850">
    <property type="entry name" value="Periplasmic binding protein-like II"/>
    <property type="match status" value="1"/>
</dbReference>
<feature type="signal peptide" evidence="5">
    <location>
        <begin position="1"/>
        <end position="20"/>
    </location>
</feature>
<evidence type="ECO:0000256" key="3">
    <source>
        <dbReference type="ARBA" id="ARBA00022729"/>
    </source>
</evidence>
<dbReference type="AlphaFoldDB" id="E6MIF4"/>
<dbReference type="GO" id="GO:0015276">
    <property type="term" value="F:ligand-gated monoatomic ion channel activity"/>
    <property type="evidence" value="ECO:0007669"/>
    <property type="project" value="InterPro"/>
</dbReference>
<evidence type="ECO:0000313" key="8">
    <source>
        <dbReference type="EMBL" id="EFV01050.1"/>
    </source>
</evidence>
<evidence type="ECO:0000256" key="4">
    <source>
        <dbReference type="RuleBase" id="RU003744"/>
    </source>
</evidence>
<dbReference type="PANTHER" id="PTHR35936">
    <property type="entry name" value="MEMBRANE-BOUND LYTIC MUREIN TRANSGLYCOSYLASE F"/>
    <property type="match status" value="1"/>
</dbReference>
<keyword evidence="3 5" id="KW-0732">Signal</keyword>
<evidence type="ECO:0000256" key="1">
    <source>
        <dbReference type="ARBA" id="ARBA00004196"/>
    </source>
</evidence>
<dbReference type="SMART" id="SM00079">
    <property type="entry name" value="PBPe"/>
    <property type="match status" value="1"/>
</dbReference>
<dbReference type="CDD" id="cd00996">
    <property type="entry name" value="PBP2_AatB_like"/>
    <property type="match status" value="1"/>
</dbReference>
<dbReference type="HOGENOM" id="CLU_019602_18_2_9"/>
<name>E6MIF4_9FIRM</name>
<dbReference type="STRING" id="887929.HMP0721_1789"/>
<dbReference type="Pfam" id="PF00497">
    <property type="entry name" value="SBP_bac_3"/>
    <property type="match status" value="1"/>
</dbReference>
<dbReference type="PROSITE" id="PS01039">
    <property type="entry name" value="SBP_BACTERIAL_3"/>
    <property type="match status" value="1"/>
</dbReference>
<dbReference type="Gene3D" id="3.40.190.10">
    <property type="entry name" value="Periplasmic binding protein-like II"/>
    <property type="match status" value="2"/>
</dbReference>
<comment type="similarity">
    <text evidence="2 4">Belongs to the bacterial solute-binding protein 3 family.</text>
</comment>
<feature type="domain" description="Solute-binding protein family 3/N-terminal" evidence="6">
    <location>
        <begin position="40"/>
        <end position="264"/>
    </location>
</feature>
<gene>
    <name evidence="8" type="ORF">HMP0721_1789</name>
</gene>
<dbReference type="InterPro" id="IPR001638">
    <property type="entry name" value="Solute-binding_3/MltF_N"/>
</dbReference>